<dbReference type="Proteomes" id="UP001207654">
    <property type="component" value="Unassembled WGS sequence"/>
</dbReference>
<proteinExistence type="predicted"/>
<organism evidence="1 2">
    <name type="scientific">Archangium lansingense</name>
    <dbReference type="NCBI Taxonomy" id="2995310"/>
    <lineage>
        <taxon>Bacteria</taxon>
        <taxon>Pseudomonadati</taxon>
        <taxon>Myxococcota</taxon>
        <taxon>Myxococcia</taxon>
        <taxon>Myxococcales</taxon>
        <taxon>Cystobacterineae</taxon>
        <taxon>Archangiaceae</taxon>
        <taxon>Archangium</taxon>
    </lineage>
</organism>
<gene>
    <name evidence="1" type="ORF">OV287_54520</name>
</gene>
<keyword evidence="2" id="KW-1185">Reference proteome</keyword>
<evidence type="ECO:0000313" key="1">
    <source>
        <dbReference type="EMBL" id="MCY1083486.1"/>
    </source>
</evidence>
<dbReference type="EMBL" id="JAPNKA010000001">
    <property type="protein sequence ID" value="MCY1083486.1"/>
    <property type="molecule type" value="Genomic_DNA"/>
</dbReference>
<sequence length="184" mass="20237">MDHGVWPVRSRPGDALSFLVQQEAASEEAQAVVHAFHRCGFTQEEWRLLEDAPLRAFLWVATVDGPVREREREACRAVLGAGRFSRSPLVGRICGESLRQLDALGLERLSEAPDLEPLRPLGSRVAERLGLGEAARFHGCLLEVGWRVARASNGWLGRVGRVRAEKRLALETLTETLGHSSPGG</sequence>
<evidence type="ECO:0000313" key="2">
    <source>
        <dbReference type="Proteomes" id="UP001207654"/>
    </source>
</evidence>
<dbReference type="RefSeq" id="WP_267542013.1">
    <property type="nucleotide sequence ID" value="NZ_JAPNKA010000001.1"/>
</dbReference>
<comment type="caution">
    <text evidence="1">The sequence shown here is derived from an EMBL/GenBank/DDBJ whole genome shotgun (WGS) entry which is preliminary data.</text>
</comment>
<name>A0ABT4APH0_9BACT</name>
<reference evidence="1 2" key="1">
    <citation type="submission" date="2022-11" db="EMBL/GenBank/DDBJ databases">
        <title>Minimal conservation of predation-associated metabolite biosynthetic gene clusters underscores biosynthetic potential of Myxococcota including descriptions for ten novel species: Archangium lansinium sp. nov., Myxococcus landrumus sp. nov., Nannocystis bai.</title>
        <authorList>
            <person name="Ahearne A."/>
            <person name="Stevens C."/>
            <person name="Phillips K."/>
        </authorList>
    </citation>
    <scope>NUCLEOTIDE SEQUENCE [LARGE SCALE GENOMIC DNA]</scope>
    <source>
        <strain evidence="1 2">MIWBW</strain>
    </source>
</reference>
<protein>
    <submittedName>
        <fullName evidence="1">Uncharacterized protein</fullName>
    </submittedName>
</protein>
<accession>A0ABT4APH0</accession>